<dbReference type="GO" id="GO:0005886">
    <property type="term" value="C:plasma membrane"/>
    <property type="evidence" value="ECO:0007669"/>
    <property type="project" value="UniProtKB-SubCell"/>
</dbReference>
<keyword evidence="4 6" id="KW-1133">Transmembrane helix</keyword>
<evidence type="ECO:0000256" key="1">
    <source>
        <dbReference type="ARBA" id="ARBA00004162"/>
    </source>
</evidence>
<evidence type="ECO:0000256" key="5">
    <source>
        <dbReference type="ARBA" id="ARBA00023136"/>
    </source>
</evidence>
<evidence type="ECO:0000313" key="9">
    <source>
        <dbReference type="Proteomes" id="UP000014387"/>
    </source>
</evidence>
<comment type="subcellular location">
    <subcellularLocation>
        <location evidence="1">Cell membrane</location>
        <topology evidence="1">Single-pass membrane protein</topology>
    </subcellularLocation>
</comment>
<gene>
    <name evidence="8" type="ORF">HMPREF9238_01248</name>
</gene>
<sequence>MAPRLYRSRTDRYIGGVCGGLARTYNWDPTLVRIVALLLILGMGSGLLVYLILWAIVPLEPMY</sequence>
<protein>
    <recommendedName>
        <fullName evidence="7">Phage shock protein PspC N-terminal domain-containing protein</fullName>
    </recommendedName>
</protein>
<comment type="caution">
    <text evidence="8">The sequence shown here is derived from an EMBL/GenBank/DDBJ whole genome shotgun (WGS) entry which is preliminary data.</text>
</comment>
<evidence type="ECO:0000256" key="6">
    <source>
        <dbReference type="SAM" id="Phobius"/>
    </source>
</evidence>
<dbReference type="InterPro" id="IPR052027">
    <property type="entry name" value="PspC"/>
</dbReference>
<dbReference type="AlphaFoldDB" id="A0A9W5VX02"/>
<dbReference type="Proteomes" id="UP000014387">
    <property type="component" value="Unassembled WGS sequence"/>
</dbReference>
<name>A0A9W5VX02_9ACTO</name>
<evidence type="ECO:0000256" key="4">
    <source>
        <dbReference type="ARBA" id="ARBA00022989"/>
    </source>
</evidence>
<feature type="transmembrane region" description="Helical" evidence="6">
    <location>
        <begin position="31"/>
        <end position="57"/>
    </location>
</feature>
<keyword evidence="5 6" id="KW-0472">Membrane</keyword>
<dbReference type="RefSeq" id="WP_016444584.1">
    <property type="nucleotide sequence ID" value="NZ_KE150266.1"/>
</dbReference>
<dbReference type="InterPro" id="IPR007168">
    <property type="entry name" value="Phageshock_PspC_N"/>
</dbReference>
<evidence type="ECO:0000313" key="8">
    <source>
        <dbReference type="EMBL" id="EPD31473.1"/>
    </source>
</evidence>
<organism evidence="8 9">
    <name type="scientific">Gleimia europaea ACS-120-V-Col10b</name>
    <dbReference type="NCBI Taxonomy" id="883069"/>
    <lineage>
        <taxon>Bacteria</taxon>
        <taxon>Bacillati</taxon>
        <taxon>Actinomycetota</taxon>
        <taxon>Actinomycetes</taxon>
        <taxon>Actinomycetales</taxon>
        <taxon>Actinomycetaceae</taxon>
        <taxon>Gleimia</taxon>
    </lineage>
</organism>
<dbReference type="EMBL" id="AGWN01000001">
    <property type="protein sequence ID" value="EPD31473.1"/>
    <property type="molecule type" value="Genomic_DNA"/>
</dbReference>
<keyword evidence="3 6" id="KW-0812">Transmembrane</keyword>
<keyword evidence="2" id="KW-1003">Cell membrane</keyword>
<evidence type="ECO:0000256" key="3">
    <source>
        <dbReference type="ARBA" id="ARBA00022692"/>
    </source>
</evidence>
<dbReference type="PANTHER" id="PTHR33885:SF3">
    <property type="entry name" value="PHAGE SHOCK PROTEIN C"/>
    <property type="match status" value="1"/>
</dbReference>
<accession>A0A9W5VX02</accession>
<proteinExistence type="predicted"/>
<dbReference type="PANTHER" id="PTHR33885">
    <property type="entry name" value="PHAGE SHOCK PROTEIN C"/>
    <property type="match status" value="1"/>
</dbReference>
<evidence type="ECO:0000259" key="7">
    <source>
        <dbReference type="Pfam" id="PF04024"/>
    </source>
</evidence>
<reference evidence="8 9" key="1">
    <citation type="submission" date="2013-05" db="EMBL/GenBank/DDBJ databases">
        <title>The Genome Sequence of Actinomyces europaeus ACS-120-V-COL10B.</title>
        <authorList>
            <consortium name="The Broad Institute Genomics Platform"/>
            <person name="Earl A."/>
            <person name="Ward D."/>
            <person name="Feldgarden M."/>
            <person name="Gevers D."/>
            <person name="Saerens B."/>
            <person name="Vaneechoutte M."/>
            <person name="Walker B."/>
            <person name="Young S."/>
            <person name="Zeng Q."/>
            <person name="Gargeya S."/>
            <person name="Fitzgerald M."/>
            <person name="Haas B."/>
            <person name="Abouelleil A."/>
            <person name="Allen A.W."/>
            <person name="Alvarado L."/>
            <person name="Arachchi H.M."/>
            <person name="Berlin A.M."/>
            <person name="Chapman S.B."/>
            <person name="Gainer-Dewar J."/>
            <person name="Goldberg J."/>
            <person name="Griggs A."/>
            <person name="Gujja S."/>
            <person name="Hansen M."/>
            <person name="Howarth C."/>
            <person name="Imamovic A."/>
            <person name="Ireland A."/>
            <person name="Larimer J."/>
            <person name="McCowan C."/>
            <person name="Murphy C."/>
            <person name="Pearson M."/>
            <person name="Poon T.W."/>
            <person name="Priest M."/>
            <person name="Roberts A."/>
            <person name="Saif S."/>
            <person name="Shea T."/>
            <person name="Sisk P."/>
            <person name="Sykes S."/>
            <person name="Wortman J."/>
            <person name="Nusbaum C."/>
            <person name="Birren B."/>
        </authorList>
    </citation>
    <scope>NUCLEOTIDE SEQUENCE [LARGE SCALE GENOMIC DNA]</scope>
    <source>
        <strain evidence="8 9">ACS-120-V-Col10b</strain>
    </source>
</reference>
<dbReference type="Pfam" id="PF04024">
    <property type="entry name" value="PspC"/>
    <property type="match status" value="1"/>
</dbReference>
<keyword evidence="9" id="KW-1185">Reference proteome</keyword>
<dbReference type="OrthoDB" id="7359894at2"/>
<evidence type="ECO:0000256" key="2">
    <source>
        <dbReference type="ARBA" id="ARBA00022475"/>
    </source>
</evidence>
<feature type="domain" description="Phage shock protein PspC N-terminal" evidence="7">
    <location>
        <begin position="4"/>
        <end position="59"/>
    </location>
</feature>